<dbReference type="InterPro" id="IPR000210">
    <property type="entry name" value="BTB/POZ_dom"/>
</dbReference>
<dbReference type="SUPFAM" id="SSF54695">
    <property type="entry name" value="POZ domain"/>
    <property type="match status" value="2"/>
</dbReference>
<dbReference type="InterPro" id="IPR011333">
    <property type="entry name" value="SKP1/BTB/POZ_sf"/>
</dbReference>
<proteinExistence type="predicted"/>
<dbReference type="OrthoDB" id="684045at2759"/>
<name>A0A2T3B5F1_AMORE</name>
<dbReference type="CDD" id="cd18497">
    <property type="entry name" value="BACK_ABTB1_BPOZ"/>
    <property type="match status" value="1"/>
</dbReference>
<dbReference type="InterPro" id="IPR044515">
    <property type="entry name" value="ABTB1"/>
</dbReference>
<dbReference type="InParanoid" id="A0A2T3B5F1"/>
<evidence type="ECO:0000313" key="6">
    <source>
        <dbReference type="Proteomes" id="UP000241818"/>
    </source>
</evidence>
<sequence length="630" mass="71229">MVFRKDELEVQLKDEHQLIQDGVLKDDSPLDTSPDFQKLCDACRIGDLKGCQEAIATGVNINARDPLCGHYEVVQLLLESGALCERDTFQGERCLYNALNNRIRNLLLQYDYSKSTNPLQPLASHITSLLTRNTPKTSDIRLAASSDIWDLHKFVLSARSPYFQRKLAAAPETAVWRLPNTIPPEAFQIALRYLYLGDVPSDLGLSNKSFVSEEEVLKGIDKISKQLEIESLWESILSPSDRRIARQRHQDEVTRGRDQIETWYRNNVLKHKIHVDSSRASDVKWTRDNGIFADVLLRADEEEETDEPTSGQETPKIRNTPGPLNGIPIGPSAMLRSASTTRKPRKSVLFPVHRAMLLRSEYFQTMFGSSFQEAQMTEYLHIVTVDCSPAVLEIVLTFLYTEKADIPLELALDVLFAADMLFIEKLKTKATIVISTIGNGASNLADRTHTEGPEEVEIEPINVYDVLRAGWFLKIQRLEEFSARYLAYRLEDYIDEEEFEELIKESAARIEKRQETDSIELVDDIRYYLSERFRLRFEDSGLDEMMDENGEISADAAQAISNASAPPDEAISMSDPPTNKQEPPSNPLINGEIRTLDGEIAGDEFAADAINYQVLLGKIDALLERLKLDA</sequence>
<protein>
    <recommendedName>
        <fullName evidence="4">BTB domain-containing protein</fullName>
    </recommendedName>
</protein>
<dbReference type="AlphaFoldDB" id="A0A2T3B5F1"/>
<dbReference type="EMBL" id="KZ679009">
    <property type="protein sequence ID" value="PSS21963.1"/>
    <property type="molecule type" value="Genomic_DNA"/>
</dbReference>
<dbReference type="GO" id="GO:0000151">
    <property type="term" value="C:ubiquitin ligase complex"/>
    <property type="evidence" value="ECO:0007669"/>
    <property type="project" value="TreeGrafter"/>
</dbReference>
<dbReference type="Gene3D" id="1.25.40.20">
    <property type="entry name" value="Ankyrin repeat-containing domain"/>
    <property type="match status" value="1"/>
</dbReference>
<dbReference type="Proteomes" id="UP000241818">
    <property type="component" value="Unassembled WGS sequence"/>
</dbReference>
<dbReference type="RefSeq" id="XP_024722118.1">
    <property type="nucleotide sequence ID" value="XM_024870210.1"/>
</dbReference>
<evidence type="ECO:0000256" key="1">
    <source>
        <dbReference type="ARBA" id="ARBA00022737"/>
    </source>
</evidence>
<feature type="region of interest" description="Disordered" evidence="3">
    <location>
        <begin position="299"/>
        <end position="325"/>
    </location>
</feature>
<dbReference type="Gene3D" id="3.30.710.10">
    <property type="entry name" value="Potassium Channel Kv1.1, Chain A"/>
    <property type="match status" value="2"/>
</dbReference>
<organism evidence="5 6">
    <name type="scientific">Amorphotheca resinae ATCC 22711</name>
    <dbReference type="NCBI Taxonomy" id="857342"/>
    <lineage>
        <taxon>Eukaryota</taxon>
        <taxon>Fungi</taxon>
        <taxon>Dikarya</taxon>
        <taxon>Ascomycota</taxon>
        <taxon>Pezizomycotina</taxon>
        <taxon>Leotiomycetes</taxon>
        <taxon>Helotiales</taxon>
        <taxon>Amorphothecaceae</taxon>
        <taxon>Amorphotheca</taxon>
    </lineage>
</organism>
<accession>A0A2T3B5F1</accession>
<dbReference type="PANTHER" id="PTHR46231:SF1">
    <property type="entry name" value="ANKYRIN REPEAT AND BTB_POZ DOMAIN-CONTAINING PROTEIN 1"/>
    <property type="match status" value="1"/>
</dbReference>
<keyword evidence="1" id="KW-0677">Repeat</keyword>
<evidence type="ECO:0000259" key="4">
    <source>
        <dbReference type="PROSITE" id="PS50097"/>
    </source>
</evidence>
<dbReference type="SMART" id="SM00225">
    <property type="entry name" value="BTB"/>
    <property type="match status" value="2"/>
</dbReference>
<evidence type="ECO:0000313" key="5">
    <source>
        <dbReference type="EMBL" id="PSS21963.1"/>
    </source>
</evidence>
<feature type="domain" description="BTB" evidence="4">
    <location>
        <begin position="138"/>
        <end position="203"/>
    </location>
</feature>
<gene>
    <name evidence="5" type="ORF">M430DRAFT_99719</name>
</gene>
<evidence type="ECO:0000256" key="3">
    <source>
        <dbReference type="SAM" id="MobiDB-lite"/>
    </source>
</evidence>
<dbReference type="Pfam" id="PF00651">
    <property type="entry name" value="BTB"/>
    <property type="match status" value="2"/>
</dbReference>
<dbReference type="GeneID" id="36578291"/>
<dbReference type="PROSITE" id="PS50097">
    <property type="entry name" value="BTB"/>
    <property type="match status" value="2"/>
</dbReference>
<dbReference type="CDD" id="cd18186">
    <property type="entry name" value="BTB_POZ_ZBTB_KLHL-like"/>
    <property type="match status" value="1"/>
</dbReference>
<feature type="domain" description="BTB" evidence="4">
    <location>
        <begin position="350"/>
        <end position="408"/>
    </location>
</feature>
<dbReference type="GO" id="GO:0005737">
    <property type="term" value="C:cytoplasm"/>
    <property type="evidence" value="ECO:0007669"/>
    <property type="project" value="TreeGrafter"/>
</dbReference>
<feature type="region of interest" description="Disordered" evidence="3">
    <location>
        <begin position="565"/>
        <end position="591"/>
    </location>
</feature>
<dbReference type="SUPFAM" id="SSF48403">
    <property type="entry name" value="Ankyrin repeat"/>
    <property type="match status" value="1"/>
</dbReference>
<reference evidence="5 6" key="1">
    <citation type="journal article" date="2018" name="New Phytol.">
        <title>Comparative genomics and transcriptomics depict ericoid mycorrhizal fungi as versatile saprotrophs and plant mutualists.</title>
        <authorList>
            <person name="Martino E."/>
            <person name="Morin E."/>
            <person name="Grelet G.A."/>
            <person name="Kuo A."/>
            <person name="Kohler A."/>
            <person name="Daghino S."/>
            <person name="Barry K.W."/>
            <person name="Cichocki N."/>
            <person name="Clum A."/>
            <person name="Dockter R.B."/>
            <person name="Hainaut M."/>
            <person name="Kuo R.C."/>
            <person name="LaButti K."/>
            <person name="Lindahl B.D."/>
            <person name="Lindquist E.A."/>
            <person name="Lipzen A."/>
            <person name="Khouja H.R."/>
            <person name="Magnuson J."/>
            <person name="Murat C."/>
            <person name="Ohm R.A."/>
            <person name="Singer S.W."/>
            <person name="Spatafora J.W."/>
            <person name="Wang M."/>
            <person name="Veneault-Fourrey C."/>
            <person name="Henrissat B."/>
            <person name="Grigoriev I.V."/>
            <person name="Martin F.M."/>
            <person name="Perotto S."/>
        </authorList>
    </citation>
    <scope>NUCLEOTIDE SEQUENCE [LARGE SCALE GENOMIC DNA]</scope>
    <source>
        <strain evidence="5 6">ATCC 22711</strain>
    </source>
</reference>
<evidence type="ECO:0000256" key="2">
    <source>
        <dbReference type="ARBA" id="ARBA00023043"/>
    </source>
</evidence>
<dbReference type="PANTHER" id="PTHR46231">
    <property type="entry name" value="ANKYRIN REPEAT AND BTB/POZ DOMAIN-CONTAINING PROTEIN 1"/>
    <property type="match status" value="1"/>
</dbReference>
<dbReference type="FunCoup" id="A0A2T3B5F1">
    <property type="interactions" value="36"/>
</dbReference>
<dbReference type="STRING" id="857342.A0A2T3B5F1"/>
<keyword evidence="6" id="KW-1185">Reference proteome</keyword>
<keyword evidence="2" id="KW-0040">ANK repeat</keyword>
<dbReference type="InterPro" id="IPR036770">
    <property type="entry name" value="Ankyrin_rpt-contain_sf"/>
</dbReference>